<dbReference type="PANTHER" id="PTHR22967">
    <property type="entry name" value="SERINE/THREONINE PROTEIN KINASE"/>
    <property type="match status" value="1"/>
</dbReference>
<dbReference type="InterPro" id="IPR011009">
    <property type="entry name" value="Kinase-like_dom_sf"/>
</dbReference>
<feature type="region of interest" description="Disordered" evidence="12">
    <location>
        <begin position="346"/>
        <end position="722"/>
    </location>
</feature>
<proteinExistence type="predicted"/>
<evidence type="ECO:0000256" key="8">
    <source>
        <dbReference type="ARBA" id="ARBA00022777"/>
    </source>
</evidence>
<accession>A0A1V6PEA5</accession>
<dbReference type="FunFam" id="1.10.510.10:FF:000441">
    <property type="entry name" value="Serine/threonine protein kinase"/>
    <property type="match status" value="1"/>
</dbReference>
<comment type="caution">
    <text evidence="14">The sequence shown here is derived from an EMBL/GenBank/DDBJ whole genome shotgun (WGS) entry which is preliminary data.</text>
</comment>
<keyword evidence="8" id="KW-0418">Kinase</keyword>
<feature type="compositionally biased region" description="Polar residues" evidence="12">
    <location>
        <begin position="940"/>
        <end position="949"/>
    </location>
</feature>
<feature type="compositionally biased region" description="Basic and acidic residues" evidence="12">
    <location>
        <begin position="563"/>
        <end position="572"/>
    </location>
</feature>
<feature type="compositionally biased region" description="Basic and acidic residues" evidence="12">
    <location>
        <begin position="789"/>
        <end position="827"/>
    </location>
</feature>
<keyword evidence="4" id="KW-0723">Serine/threonine-protein kinase</keyword>
<feature type="compositionally biased region" description="Acidic residues" evidence="12">
    <location>
        <begin position="779"/>
        <end position="788"/>
    </location>
</feature>
<dbReference type="EC" id="2.7.11.1" evidence="2"/>
<evidence type="ECO:0000256" key="4">
    <source>
        <dbReference type="ARBA" id="ARBA00022527"/>
    </source>
</evidence>
<protein>
    <recommendedName>
        <fullName evidence="2">non-specific serine/threonine protein kinase</fullName>
        <ecNumber evidence="2">2.7.11.1</ecNumber>
    </recommendedName>
</protein>
<dbReference type="InterPro" id="IPR008271">
    <property type="entry name" value="Ser/Thr_kinase_AS"/>
</dbReference>
<reference evidence="15" key="1">
    <citation type="journal article" date="2017" name="Nat. Microbiol.">
        <title>Global analysis of biosynthetic gene clusters reveals vast potential of secondary metabolite production in Penicillium species.</title>
        <authorList>
            <person name="Nielsen J.C."/>
            <person name="Grijseels S."/>
            <person name="Prigent S."/>
            <person name="Ji B."/>
            <person name="Dainat J."/>
            <person name="Nielsen K.F."/>
            <person name="Frisvad J.C."/>
            <person name="Workman M."/>
            <person name="Nielsen J."/>
        </authorList>
    </citation>
    <scope>NUCLEOTIDE SEQUENCE [LARGE SCALE GENOMIC DNA]</scope>
    <source>
        <strain evidence="15">IBT 11843</strain>
    </source>
</reference>
<evidence type="ECO:0000256" key="6">
    <source>
        <dbReference type="ARBA" id="ARBA00022679"/>
    </source>
</evidence>
<feature type="compositionally biased region" description="Polar residues" evidence="12">
    <location>
        <begin position="524"/>
        <end position="544"/>
    </location>
</feature>
<comment type="catalytic activity">
    <reaction evidence="10">
        <text>L-threonyl-[protein] + ATP = O-phospho-L-threonyl-[protein] + ADP + H(+)</text>
        <dbReference type="Rhea" id="RHEA:46608"/>
        <dbReference type="Rhea" id="RHEA-COMP:11060"/>
        <dbReference type="Rhea" id="RHEA-COMP:11605"/>
        <dbReference type="ChEBI" id="CHEBI:15378"/>
        <dbReference type="ChEBI" id="CHEBI:30013"/>
        <dbReference type="ChEBI" id="CHEBI:30616"/>
        <dbReference type="ChEBI" id="CHEBI:61977"/>
        <dbReference type="ChEBI" id="CHEBI:456216"/>
        <dbReference type="EC" id="2.7.11.1"/>
    </reaction>
</comment>
<evidence type="ECO:0000256" key="2">
    <source>
        <dbReference type="ARBA" id="ARBA00012513"/>
    </source>
</evidence>
<feature type="compositionally biased region" description="Polar residues" evidence="12">
    <location>
        <begin position="740"/>
        <end position="749"/>
    </location>
</feature>
<dbReference type="PROSITE" id="PS50011">
    <property type="entry name" value="PROTEIN_KINASE_DOM"/>
    <property type="match status" value="1"/>
</dbReference>
<feature type="compositionally biased region" description="Low complexity" evidence="12">
    <location>
        <begin position="921"/>
        <end position="930"/>
    </location>
</feature>
<evidence type="ECO:0000256" key="12">
    <source>
        <dbReference type="SAM" id="MobiDB-lite"/>
    </source>
</evidence>
<keyword evidence="7" id="KW-0547">Nucleotide-binding</keyword>
<feature type="compositionally biased region" description="Polar residues" evidence="12">
    <location>
        <begin position="838"/>
        <end position="849"/>
    </location>
</feature>
<feature type="compositionally biased region" description="Basic and acidic residues" evidence="12">
    <location>
        <begin position="685"/>
        <end position="697"/>
    </location>
</feature>
<feature type="compositionally biased region" description="Basic and acidic residues" evidence="12">
    <location>
        <begin position="419"/>
        <end position="430"/>
    </location>
</feature>
<comment type="subcellular location">
    <subcellularLocation>
        <location evidence="1">Cytoplasm</location>
    </subcellularLocation>
</comment>
<feature type="region of interest" description="Disordered" evidence="12">
    <location>
        <begin position="737"/>
        <end position="964"/>
    </location>
</feature>
<dbReference type="PANTHER" id="PTHR22967:SF57">
    <property type="entry name" value="AUXILIN, ISOFORM A-RELATED"/>
    <property type="match status" value="1"/>
</dbReference>
<name>A0A1V6PEA5_PENDC</name>
<feature type="domain" description="Protein kinase" evidence="13">
    <location>
        <begin position="48"/>
        <end position="336"/>
    </location>
</feature>
<dbReference type="SMART" id="SM00220">
    <property type="entry name" value="S_TKc"/>
    <property type="match status" value="1"/>
</dbReference>
<evidence type="ECO:0000256" key="9">
    <source>
        <dbReference type="ARBA" id="ARBA00022840"/>
    </source>
</evidence>
<evidence type="ECO:0000256" key="1">
    <source>
        <dbReference type="ARBA" id="ARBA00004496"/>
    </source>
</evidence>
<evidence type="ECO:0000259" key="13">
    <source>
        <dbReference type="PROSITE" id="PS50011"/>
    </source>
</evidence>
<dbReference type="OrthoDB" id="2018507at2759"/>
<keyword evidence="5" id="KW-0597">Phosphoprotein</keyword>
<organism evidence="14 15">
    <name type="scientific">Penicillium decumbens</name>
    <dbReference type="NCBI Taxonomy" id="69771"/>
    <lineage>
        <taxon>Eukaryota</taxon>
        <taxon>Fungi</taxon>
        <taxon>Dikarya</taxon>
        <taxon>Ascomycota</taxon>
        <taxon>Pezizomycotina</taxon>
        <taxon>Eurotiomycetes</taxon>
        <taxon>Eurotiomycetidae</taxon>
        <taxon>Eurotiales</taxon>
        <taxon>Aspergillaceae</taxon>
        <taxon>Penicillium</taxon>
    </lineage>
</organism>
<evidence type="ECO:0000256" key="11">
    <source>
        <dbReference type="ARBA" id="ARBA00048679"/>
    </source>
</evidence>
<dbReference type="PROSITE" id="PS00108">
    <property type="entry name" value="PROTEIN_KINASE_ST"/>
    <property type="match status" value="1"/>
</dbReference>
<feature type="compositionally biased region" description="Polar residues" evidence="12">
    <location>
        <begin position="875"/>
        <end position="884"/>
    </location>
</feature>
<dbReference type="Gene3D" id="1.10.510.10">
    <property type="entry name" value="Transferase(Phosphotransferase) domain 1"/>
    <property type="match status" value="1"/>
</dbReference>
<dbReference type="GO" id="GO:0005524">
    <property type="term" value="F:ATP binding"/>
    <property type="evidence" value="ECO:0007669"/>
    <property type="project" value="UniProtKB-KW"/>
</dbReference>
<evidence type="ECO:0000313" key="14">
    <source>
        <dbReference type="EMBL" id="OQD75087.1"/>
    </source>
</evidence>
<dbReference type="STRING" id="69771.A0A1V6PEA5"/>
<dbReference type="GO" id="GO:0005737">
    <property type="term" value="C:cytoplasm"/>
    <property type="evidence" value="ECO:0007669"/>
    <property type="project" value="UniProtKB-SubCell"/>
</dbReference>
<feature type="compositionally biased region" description="Low complexity" evidence="12">
    <location>
        <begin position="389"/>
        <end position="401"/>
    </location>
</feature>
<dbReference type="InterPro" id="IPR000719">
    <property type="entry name" value="Prot_kinase_dom"/>
</dbReference>
<feature type="compositionally biased region" description="Low complexity" evidence="12">
    <location>
        <begin position="713"/>
        <end position="722"/>
    </location>
</feature>
<keyword evidence="9" id="KW-0067">ATP-binding</keyword>
<dbReference type="AlphaFoldDB" id="A0A1V6PEA5"/>
<dbReference type="Proteomes" id="UP000191522">
    <property type="component" value="Unassembled WGS sequence"/>
</dbReference>
<evidence type="ECO:0000256" key="5">
    <source>
        <dbReference type="ARBA" id="ARBA00022553"/>
    </source>
</evidence>
<dbReference type="GO" id="GO:0000147">
    <property type="term" value="P:actin cortical patch assembly"/>
    <property type="evidence" value="ECO:0007669"/>
    <property type="project" value="TreeGrafter"/>
</dbReference>
<evidence type="ECO:0000256" key="10">
    <source>
        <dbReference type="ARBA" id="ARBA00047899"/>
    </source>
</evidence>
<keyword evidence="6" id="KW-0808">Transferase</keyword>
<gene>
    <name evidence="14" type="ORF">PENDEC_c008G00858</name>
</gene>
<evidence type="ECO:0000313" key="15">
    <source>
        <dbReference type="Proteomes" id="UP000191522"/>
    </source>
</evidence>
<keyword evidence="3" id="KW-0963">Cytoplasm</keyword>
<comment type="catalytic activity">
    <reaction evidence="11">
        <text>L-seryl-[protein] + ATP = O-phospho-L-seryl-[protein] + ADP + H(+)</text>
        <dbReference type="Rhea" id="RHEA:17989"/>
        <dbReference type="Rhea" id="RHEA-COMP:9863"/>
        <dbReference type="Rhea" id="RHEA-COMP:11604"/>
        <dbReference type="ChEBI" id="CHEBI:15378"/>
        <dbReference type="ChEBI" id="CHEBI:29999"/>
        <dbReference type="ChEBI" id="CHEBI:30616"/>
        <dbReference type="ChEBI" id="CHEBI:83421"/>
        <dbReference type="ChEBI" id="CHEBI:456216"/>
        <dbReference type="EC" id="2.7.11.1"/>
    </reaction>
</comment>
<keyword evidence="15" id="KW-1185">Reference proteome</keyword>
<dbReference type="OMA" id="MDSHASQ"/>
<evidence type="ECO:0000256" key="3">
    <source>
        <dbReference type="ARBA" id="ARBA00022490"/>
    </source>
</evidence>
<dbReference type="CDD" id="cd14037">
    <property type="entry name" value="STKc_NAK_like"/>
    <property type="match status" value="1"/>
</dbReference>
<feature type="compositionally biased region" description="Basic and acidic residues" evidence="12">
    <location>
        <begin position="440"/>
        <end position="453"/>
    </location>
</feature>
<dbReference type="GO" id="GO:0007015">
    <property type="term" value="P:actin filament organization"/>
    <property type="evidence" value="ECO:0007669"/>
    <property type="project" value="TreeGrafter"/>
</dbReference>
<dbReference type="GO" id="GO:0004674">
    <property type="term" value="F:protein serine/threonine kinase activity"/>
    <property type="evidence" value="ECO:0007669"/>
    <property type="project" value="UniProtKB-KW"/>
</dbReference>
<dbReference type="Pfam" id="PF00069">
    <property type="entry name" value="Pkinase"/>
    <property type="match status" value="1"/>
</dbReference>
<sequence length="1001" mass="110121">MSAFQPPQAHQGHSASRHLPAYNPVAAVTAPAGTFLPGTKVQVGSHRVVVEKYLSEGGFAHVYVVRLPQPVNGTPTAVLKRVAVPDKAALASMRTEVETMKKLKGHRHIVKYIDSHASQLHGGGYEVFLLMEFCGGGGLIDFMNTRLQNRLTEPEIIKIFSDVAEGVACMHYLKPPLLHRDLKVENVLISRSGGTSIYKLCDFGSAAPPRPAATSAAEGRLIEDDVQRHTTLQYRSPEMIDVYRKQPIDEKSDIWALGVLLYKLCYYTTPFEEVGQMAILNASFKFPSYPQFSDRLKTLIASMLKENPQKRPNIYEVVKEICRMQGKEVPIRDIYTARSVSEARKFQELPPTPLEAPSPGATFTPPMQETQIIPEIAPMRRGRPGKPQSSVHSSAKASPSPYRGGTKSSGSDPFAALDGKSRDKTAEELSQRFPSLDQFDILHEKGDKFDFEPASKGPKSEDEDLSQRLTNALADEAFRQASPERPAVRQSQVSPVRSQAARETAIRQSAPLYQPTPKRPAMVSTGTMTSPTETPRLQEPNVSSRPIYRFPLSDEQQPSSHSWTEEERKKDPSPPSSRLRPDASPRLPSDRFSSHSNSARPSMETLRRPSGLEVNEVVGRSKSAIAKARPVSVQAGALYDVSRGNEHSRSSLDLSVQYEDGAPLRSVRTEVEREDEQSKISSELDYLRSREEEESNRKREKRLSSGAKHSKRGSLSSLSFSGSKNLLAGRFGEAFRRFESSNPEKSSGPSAEDKPQLQQALVSDSEAYGEANESPSQDEYADLDDIDRDDISPEMRRELERRRLSQEEKRVAAAAAEYRRRVAENEGGRAGVDVQRSRAIQNRVQTLLGESSKPPPPPKTASGYGKYTDTAALQAKQNDVQSSPGAVPISRNPGPIYGAREGAGAPVGLAQAATADSTGYSSSSRPAGRPAAPPKPKNMRVSTQDTSRPGTGHEASLSSLVTPTGEDWEANFSRRFPSLSGLEMETEIEIPKYAKLRTREV</sequence>
<dbReference type="EMBL" id="MDYL01000008">
    <property type="protein sequence ID" value="OQD75087.1"/>
    <property type="molecule type" value="Genomic_DNA"/>
</dbReference>
<evidence type="ECO:0000256" key="7">
    <source>
        <dbReference type="ARBA" id="ARBA00022741"/>
    </source>
</evidence>
<feature type="compositionally biased region" description="Basic and acidic residues" evidence="12">
    <location>
        <begin position="579"/>
        <end position="593"/>
    </location>
</feature>
<dbReference type="SUPFAM" id="SSF56112">
    <property type="entry name" value="Protein kinase-like (PK-like)"/>
    <property type="match status" value="1"/>
</dbReference>